<reference evidence="2 3" key="1">
    <citation type="journal article" date="2024" name="J Genomics">
        <title>Draft genome sequencing and assembly of Favolaschia claudopus CIRM-BRFM 2984 isolated from oak limbs.</title>
        <authorList>
            <person name="Navarro D."/>
            <person name="Drula E."/>
            <person name="Chaduli D."/>
            <person name="Cazenave R."/>
            <person name="Ahrendt S."/>
            <person name="Wang J."/>
            <person name="Lipzen A."/>
            <person name="Daum C."/>
            <person name="Barry K."/>
            <person name="Grigoriev I.V."/>
            <person name="Favel A."/>
            <person name="Rosso M.N."/>
            <person name="Martin F."/>
        </authorList>
    </citation>
    <scope>NUCLEOTIDE SEQUENCE [LARGE SCALE GENOMIC DNA]</scope>
    <source>
        <strain evidence="2 3">CIRM-BRFM 2984</strain>
    </source>
</reference>
<dbReference type="EMBL" id="JAWWNJ010000170">
    <property type="protein sequence ID" value="KAK6977278.1"/>
    <property type="molecule type" value="Genomic_DNA"/>
</dbReference>
<name>A0AAV9ZBJ7_9AGAR</name>
<evidence type="ECO:0000256" key="1">
    <source>
        <dbReference type="SAM" id="MobiDB-lite"/>
    </source>
</evidence>
<protein>
    <submittedName>
        <fullName evidence="2">Uncharacterized protein</fullName>
    </submittedName>
</protein>
<evidence type="ECO:0000313" key="2">
    <source>
        <dbReference type="EMBL" id="KAK6977278.1"/>
    </source>
</evidence>
<gene>
    <name evidence="2" type="ORF">R3P38DRAFT_3237411</name>
</gene>
<dbReference type="AlphaFoldDB" id="A0AAV9ZBJ7"/>
<feature type="region of interest" description="Disordered" evidence="1">
    <location>
        <begin position="117"/>
        <end position="150"/>
    </location>
</feature>
<keyword evidence="3" id="KW-1185">Reference proteome</keyword>
<proteinExistence type="predicted"/>
<dbReference type="Proteomes" id="UP001362999">
    <property type="component" value="Unassembled WGS sequence"/>
</dbReference>
<comment type="caution">
    <text evidence="2">The sequence shown here is derived from an EMBL/GenBank/DDBJ whole genome shotgun (WGS) entry which is preliminary data.</text>
</comment>
<sequence length="193" mass="20615">MNDCLHTRDRFPVYAPLALHNHVPSPTFCDIHLSATYGADSAELEISVIFPTGCDTLGSIALNLKLQATTYPSTSSWVVADIFSAEILSVFPDKTCLVAVATRVSSGNVAMDIIDPKSTAESPSAHGPSVDSAFSSQTPPTPIPNPIPSSNIVRDIFTGRCTTHSGISVYRSDLQTIQHALALHTIPHKMTSI</sequence>
<evidence type="ECO:0000313" key="3">
    <source>
        <dbReference type="Proteomes" id="UP001362999"/>
    </source>
</evidence>
<organism evidence="2 3">
    <name type="scientific">Favolaschia claudopus</name>
    <dbReference type="NCBI Taxonomy" id="2862362"/>
    <lineage>
        <taxon>Eukaryota</taxon>
        <taxon>Fungi</taxon>
        <taxon>Dikarya</taxon>
        <taxon>Basidiomycota</taxon>
        <taxon>Agaricomycotina</taxon>
        <taxon>Agaricomycetes</taxon>
        <taxon>Agaricomycetidae</taxon>
        <taxon>Agaricales</taxon>
        <taxon>Marasmiineae</taxon>
        <taxon>Mycenaceae</taxon>
        <taxon>Favolaschia</taxon>
    </lineage>
</organism>
<accession>A0AAV9ZBJ7</accession>